<proteinExistence type="predicted"/>
<keyword evidence="5" id="KW-1185">Reference proteome</keyword>
<evidence type="ECO:0000256" key="3">
    <source>
        <dbReference type="PROSITE-ProRule" id="PRU00339"/>
    </source>
</evidence>
<evidence type="ECO:0000256" key="1">
    <source>
        <dbReference type="ARBA" id="ARBA00022737"/>
    </source>
</evidence>
<evidence type="ECO:0000313" key="4">
    <source>
        <dbReference type="EMBL" id="RPD58396.1"/>
    </source>
</evidence>
<evidence type="ECO:0000313" key="5">
    <source>
        <dbReference type="Proteomes" id="UP000313359"/>
    </source>
</evidence>
<dbReference type="OrthoDB" id="2423701at2759"/>
<dbReference type="InterPro" id="IPR047150">
    <property type="entry name" value="SGT"/>
</dbReference>
<feature type="repeat" description="TPR" evidence="3">
    <location>
        <begin position="77"/>
        <end position="110"/>
    </location>
</feature>
<dbReference type="GO" id="GO:0006620">
    <property type="term" value="P:post-translational protein targeting to endoplasmic reticulum membrane"/>
    <property type="evidence" value="ECO:0007669"/>
    <property type="project" value="TreeGrafter"/>
</dbReference>
<dbReference type="InterPro" id="IPR011990">
    <property type="entry name" value="TPR-like_helical_dom_sf"/>
</dbReference>
<keyword evidence="1" id="KW-0677">Repeat</keyword>
<dbReference type="PANTHER" id="PTHR45831:SF2">
    <property type="entry name" value="LD24721P"/>
    <property type="match status" value="1"/>
</dbReference>
<keyword evidence="2 3" id="KW-0802">TPR repeat</keyword>
<dbReference type="GO" id="GO:0072380">
    <property type="term" value="C:TRC complex"/>
    <property type="evidence" value="ECO:0007669"/>
    <property type="project" value="TreeGrafter"/>
</dbReference>
<organism evidence="4 5">
    <name type="scientific">Lentinus tigrinus ALCF2SS1-6</name>
    <dbReference type="NCBI Taxonomy" id="1328759"/>
    <lineage>
        <taxon>Eukaryota</taxon>
        <taxon>Fungi</taxon>
        <taxon>Dikarya</taxon>
        <taxon>Basidiomycota</taxon>
        <taxon>Agaricomycotina</taxon>
        <taxon>Agaricomycetes</taxon>
        <taxon>Polyporales</taxon>
        <taxon>Polyporaceae</taxon>
        <taxon>Lentinus</taxon>
    </lineage>
</organism>
<dbReference type="EMBL" id="ML122275">
    <property type="protein sequence ID" value="RPD58396.1"/>
    <property type="molecule type" value="Genomic_DNA"/>
</dbReference>
<dbReference type="Gene3D" id="1.25.40.10">
    <property type="entry name" value="Tetratricopeptide repeat domain"/>
    <property type="match status" value="1"/>
</dbReference>
<dbReference type="AlphaFoldDB" id="A0A5C2SAQ1"/>
<protein>
    <submittedName>
        <fullName evidence="4">Uncharacterized protein</fullName>
    </submittedName>
</protein>
<gene>
    <name evidence="4" type="ORF">L227DRAFT_612838</name>
</gene>
<dbReference type="GO" id="GO:0016020">
    <property type="term" value="C:membrane"/>
    <property type="evidence" value="ECO:0007669"/>
    <property type="project" value="TreeGrafter"/>
</dbReference>
<dbReference type="SUPFAM" id="SSF48452">
    <property type="entry name" value="TPR-like"/>
    <property type="match status" value="1"/>
</dbReference>
<dbReference type="GO" id="GO:0060090">
    <property type="term" value="F:molecular adaptor activity"/>
    <property type="evidence" value="ECO:0007669"/>
    <property type="project" value="TreeGrafter"/>
</dbReference>
<dbReference type="InterPro" id="IPR019734">
    <property type="entry name" value="TPR_rpt"/>
</dbReference>
<dbReference type="PANTHER" id="PTHR45831">
    <property type="entry name" value="LD24721P"/>
    <property type="match status" value="1"/>
</dbReference>
<dbReference type="STRING" id="1328759.A0A5C2SAQ1"/>
<evidence type="ECO:0000256" key="2">
    <source>
        <dbReference type="ARBA" id="ARBA00022803"/>
    </source>
</evidence>
<dbReference type="SMART" id="SM00028">
    <property type="entry name" value="TPR"/>
    <property type="match status" value="3"/>
</dbReference>
<dbReference type="PROSITE" id="PS50005">
    <property type="entry name" value="TPR"/>
    <property type="match status" value="1"/>
</dbReference>
<sequence length="578" mass="65008">MSSVHTSNAERLKAEGNALFLKHDFSAAYEKYTEALKYDASNAILYCNRAACSLGLTRYMDAATDAKKATDLSPSYAKAWGRLAAARTGLNQLQGAVEAWQRAIAVLPVENLKLAERQQRAQYSAELTAVEKRLEDLGVSGKQPEGIVVRQMSEDLPWKRALAMLPTLTTWESSAWVIAIAYQEWEQAISHMEQGRTIHGPQGTGYLGRKGVIEGLTNALIADERVFHIADQDFFDLYNKQLTFEMAANRGWIASGSREVMDTTPKRLATEGWASVRPALSTTVSAWIMHAFVEERWTGNGEAALDFLTSALEVLRWGQNVWKDVPYEDKGAIFKPTFVRGVKCLRLSTLMSAYTKNIGTNSKYSLEELLAGAQDLLDELAGEPTEPQHIDEFAHILSFFRYPRGMAYAIQGFYHNHKANEIRSAQGHHPSEVFDHYHKASKAYMEAAAWYPRDEESHPCETSYLHTGFDFDTLIPNAGYFHCALHAMFQKGGQVQDLLEVLDSIKDSLPLVKRIWEYGANWATEIDSFATHFEKDMVLRDKLLQMMQSGRIDRDTEVTLSPTGEIVMMRPGLRTLLL</sequence>
<accession>A0A5C2SAQ1</accession>
<dbReference type="Proteomes" id="UP000313359">
    <property type="component" value="Unassembled WGS sequence"/>
</dbReference>
<name>A0A5C2SAQ1_9APHY</name>
<reference evidence="4" key="1">
    <citation type="journal article" date="2018" name="Genome Biol. Evol.">
        <title>Genomics and development of Lentinus tigrinus, a white-rot wood-decaying mushroom with dimorphic fruiting bodies.</title>
        <authorList>
            <person name="Wu B."/>
            <person name="Xu Z."/>
            <person name="Knudson A."/>
            <person name="Carlson A."/>
            <person name="Chen N."/>
            <person name="Kovaka S."/>
            <person name="LaButti K."/>
            <person name="Lipzen A."/>
            <person name="Pennachio C."/>
            <person name="Riley R."/>
            <person name="Schakwitz W."/>
            <person name="Umezawa K."/>
            <person name="Ohm R.A."/>
            <person name="Grigoriev I.V."/>
            <person name="Nagy L.G."/>
            <person name="Gibbons J."/>
            <person name="Hibbett D."/>
        </authorList>
    </citation>
    <scope>NUCLEOTIDE SEQUENCE [LARGE SCALE GENOMIC DNA]</scope>
    <source>
        <strain evidence="4">ALCF2SS1-6</strain>
    </source>
</reference>